<dbReference type="InterPro" id="IPR056371">
    <property type="entry name" value="DHX37-like_C"/>
</dbReference>
<keyword evidence="6" id="KW-0067">ATP-binding</keyword>
<evidence type="ECO:0000256" key="4">
    <source>
        <dbReference type="ARBA" id="ARBA00022801"/>
    </source>
</evidence>
<dbReference type="EMBL" id="CM003528">
    <property type="protein sequence ID" value="RCV08272.1"/>
    <property type="molecule type" value="Genomic_DNA"/>
</dbReference>
<dbReference type="CDD" id="cd17982">
    <property type="entry name" value="DEXHc_DHX37"/>
    <property type="match status" value="1"/>
</dbReference>
<reference evidence="11" key="2">
    <citation type="submission" date="2015-07" db="EMBL/GenBank/DDBJ databases">
        <authorList>
            <person name="Noorani M."/>
        </authorList>
    </citation>
    <scope>NUCLEOTIDE SEQUENCE</scope>
    <source>
        <strain evidence="11">Yugu1</strain>
    </source>
</reference>
<feature type="compositionally biased region" description="Basic and acidic residues" evidence="8">
    <location>
        <begin position="14"/>
        <end position="28"/>
    </location>
</feature>
<reference evidence="11" key="1">
    <citation type="journal article" date="2012" name="Nat. Biotechnol.">
        <title>Reference genome sequence of the model plant Setaria.</title>
        <authorList>
            <person name="Bennetzen J.L."/>
            <person name="Schmutz J."/>
            <person name="Wang H."/>
            <person name="Percifield R."/>
            <person name="Hawkins J."/>
            <person name="Pontaroli A.C."/>
            <person name="Estep M."/>
            <person name="Feng L."/>
            <person name="Vaughn J.N."/>
            <person name="Grimwood J."/>
            <person name="Jenkins J."/>
            <person name="Barry K."/>
            <person name="Lindquist E."/>
            <person name="Hellsten U."/>
            <person name="Deshpande S."/>
            <person name="Wang X."/>
            <person name="Wu X."/>
            <person name="Mitros T."/>
            <person name="Triplett J."/>
            <person name="Yang X."/>
            <person name="Ye C.Y."/>
            <person name="Mauro-Herrera M."/>
            <person name="Wang L."/>
            <person name="Li P."/>
            <person name="Sharma M."/>
            <person name="Sharma R."/>
            <person name="Ronald P.C."/>
            <person name="Panaud O."/>
            <person name="Kellogg E.A."/>
            <person name="Brutnell T.P."/>
            <person name="Doust A.N."/>
            <person name="Tuskan G.A."/>
            <person name="Rokhsar D."/>
            <person name="Devos K.M."/>
        </authorList>
    </citation>
    <scope>NUCLEOTIDE SEQUENCE [LARGE SCALE GENOMIC DNA]</scope>
    <source>
        <strain evidence="11">Yugu1</strain>
    </source>
</reference>
<dbReference type="EC" id="3.6.4.13" evidence="2"/>
<dbReference type="SMART" id="SM00490">
    <property type="entry name" value="HELICc"/>
    <property type="match status" value="1"/>
</dbReference>
<dbReference type="Pfam" id="PF21010">
    <property type="entry name" value="HA2_C"/>
    <property type="match status" value="1"/>
</dbReference>
<dbReference type="InterPro" id="IPR011545">
    <property type="entry name" value="DEAD/DEAH_box_helicase_dom"/>
</dbReference>
<dbReference type="GO" id="GO:0005524">
    <property type="term" value="F:ATP binding"/>
    <property type="evidence" value="ECO:0007669"/>
    <property type="project" value="UniProtKB-KW"/>
</dbReference>
<feature type="region of interest" description="Disordered" evidence="8">
    <location>
        <begin position="710"/>
        <end position="795"/>
    </location>
</feature>
<dbReference type="OrthoDB" id="10253254at2759"/>
<dbReference type="FunFam" id="1.20.120.1080:FF:000021">
    <property type="entry name" value="ATP-dependent RNA helicase DEAH13"/>
    <property type="match status" value="1"/>
</dbReference>
<evidence type="ECO:0000256" key="8">
    <source>
        <dbReference type="SAM" id="MobiDB-lite"/>
    </source>
</evidence>
<feature type="region of interest" description="Disordered" evidence="8">
    <location>
        <begin position="1"/>
        <end position="180"/>
    </location>
</feature>
<dbReference type="PROSITE" id="PS00690">
    <property type="entry name" value="DEAH_ATP_HELICASE"/>
    <property type="match status" value="1"/>
</dbReference>
<dbReference type="GO" id="GO:0003724">
    <property type="term" value="F:RNA helicase activity"/>
    <property type="evidence" value="ECO:0007669"/>
    <property type="project" value="UniProtKB-EC"/>
</dbReference>
<name>A0A368PRK0_SETIT</name>
<dbReference type="PROSITE" id="PS51194">
    <property type="entry name" value="HELICASE_CTER"/>
    <property type="match status" value="1"/>
</dbReference>
<dbReference type="GO" id="GO:0016787">
    <property type="term" value="F:hydrolase activity"/>
    <property type="evidence" value="ECO:0007669"/>
    <property type="project" value="UniProtKB-KW"/>
</dbReference>
<feature type="domain" description="Helicase C-terminal" evidence="10">
    <location>
        <begin position="827"/>
        <end position="992"/>
    </location>
</feature>
<evidence type="ECO:0000256" key="5">
    <source>
        <dbReference type="ARBA" id="ARBA00022806"/>
    </source>
</evidence>
<feature type="region of interest" description="Disordered" evidence="8">
    <location>
        <begin position="1098"/>
        <end position="1120"/>
    </location>
</feature>
<dbReference type="InterPro" id="IPR002464">
    <property type="entry name" value="DNA/RNA_helicase_DEAH_CS"/>
</dbReference>
<gene>
    <name evidence="11" type="ORF">SETIT_1G312500v2</name>
</gene>
<feature type="region of interest" description="Disordered" evidence="8">
    <location>
        <begin position="195"/>
        <end position="236"/>
    </location>
</feature>
<comment type="similarity">
    <text evidence="1">Belongs to the DEAD box helicase family. DEAH subfamily.</text>
</comment>
<evidence type="ECO:0000256" key="3">
    <source>
        <dbReference type="ARBA" id="ARBA00022741"/>
    </source>
</evidence>
<dbReference type="Pfam" id="PF04408">
    <property type="entry name" value="WHD_HA2"/>
    <property type="match status" value="1"/>
</dbReference>
<dbReference type="PANTHER" id="PTHR18934:SF99">
    <property type="entry name" value="ATP-DEPENDENT RNA HELICASE DHX37-RELATED"/>
    <property type="match status" value="1"/>
</dbReference>
<dbReference type="InterPro" id="IPR007502">
    <property type="entry name" value="Helicase-assoc_dom"/>
</dbReference>
<accession>A0A368PRK0</accession>
<dbReference type="Pfam" id="PF00270">
    <property type="entry name" value="DEAD"/>
    <property type="match status" value="1"/>
</dbReference>
<keyword evidence="3" id="KW-0547">Nucleotide-binding</keyword>
<dbReference type="PROSITE" id="PS51192">
    <property type="entry name" value="HELICASE_ATP_BIND_1"/>
    <property type="match status" value="1"/>
</dbReference>
<feature type="compositionally biased region" description="Low complexity" evidence="8">
    <location>
        <begin position="118"/>
        <end position="130"/>
    </location>
</feature>
<dbReference type="CDD" id="cd18791">
    <property type="entry name" value="SF2_C_RHA"/>
    <property type="match status" value="1"/>
</dbReference>
<dbReference type="Gene3D" id="1.20.120.1080">
    <property type="match status" value="1"/>
</dbReference>
<dbReference type="InterPro" id="IPR011709">
    <property type="entry name" value="DEAD-box_helicase_OB_fold"/>
</dbReference>
<dbReference type="Gene3D" id="3.40.50.300">
    <property type="entry name" value="P-loop containing nucleotide triphosphate hydrolases"/>
    <property type="match status" value="3"/>
</dbReference>
<feature type="compositionally biased region" description="Acidic residues" evidence="8">
    <location>
        <begin position="771"/>
        <end position="795"/>
    </location>
</feature>
<feature type="compositionally biased region" description="Basic and acidic residues" evidence="8">
    <location>
        <begin position="104"/>
        <end position="116"/>
    </location>
</feature>
<feature type="domain" description="Helicase ATP-binding" evidence="9">
    <location>
        <begin position="451"/>
        <end position="643"/>
    </location>
</feature>
<feature type="compositionally biased region" description="Basic and acidic residues" evidence="8">
    <location>
        <begin position="731"/>
        <end position="749"/>
    </location>
</feature>
<dbReference type="Pfam" id="PF07717">
    <property type="entry name" value="OB_NTP_bind"/>
    <property type="match status" value="1"/>
</dbReference>
<dbReference type="SMART" id="SM00847">
    <property type="entry name" value="HA2"/>
    <property type="match status" value="1"/>
</dbReference>
<evidence type="ECO:0000256" key="2">
    <source>
        <dbReference type="ARBA" id="ARBA00012552"/>
    </source>
</evidence>
<comment type="catalytic activity">
    <reaction evidence="7">
        <text>ATP + H2O = ADP + phosphate + H(+)</text>
        <dbReference type="Rhea" id="RHEA:13065"/>
        <dbReference type="ChEBI" id="CHEBI:15377"/>
        <dbReference type="ChEBI" id="CHEBI:15378"/>
        <dbReference type="ChEBI" id="CHEBI:30616"/>
        <dbReference type="ChEBI" id="CHEBI:43474"/>
        <dbReference type="ChEBI" id="CHEBI:456216"/>
        <dbReference type="EC" id="3.6.4.13"/>
    </reaction>
</comment>
<dbReference type="InterPro" id="IPR014001">
    <property type="entry name" value="Helicase_ATP-bd"/>
</dbReference>
<dbReference type="STRING" id="4555.A0A368PRK0"/>
<dbReference type="FunFam" id="3.40.50.300:FF:001764">
    <property type="entry name" value="ATP-dependent RNA helicase DEAH13"/>
    <property type="match status" value="1"/>
</dbReference>
<protein>
    <recommendedName>
        <fullName evidence="2">RNA helicase</fullName>
        <ecNumber evidence="2">3.6.4.13</ecNumber>
    </recommendedName>
</protein>
<sequence>MELKDQLTGDSGSEDGKGEADGGRDEGQRGAGCHGRAERGAGDLEEWPNGRLGSSGGGGPEAEASPTPTPSRHIAPPPARRSCAAARSHGGITPRRRRSPVQRQQERCRSPTKDLHQTTTHVQTTATPNTAPHSPPPSIRVGGAGKTPPLAPRRLSVRRRVENKAREQSSIPRGRRRLASQPLLFFPSDAGRVSAATSASMEDSNALILPCKRKNKGQGKAKDGKKAKEDPKMSKTKLKKLQKLEEEKRKKLLQAQSIDILQKHKISEDAYSLLHASGTIGQVETLKEKRRRAMQLSKAGLDVPEELSLFKRNGDQKFSENSDPVEHILPPKFVEPVKSEDPGRLHEKNMKNDPRKAMECQPKMDVGVSIPEPKTEEPSDNGHLLANQKIQSSIPSCSGSELNLQDKEPGQGEAAMQECINPPIVVPVSRPHEVEKARRDLPIIMMEQEIMEAIYENSIVILCGETGCGKTTQVPQFLYEAGFGTSDRADRRGMIGITQPRRVAVLATARRVSYELGLKLGREVGFQVRHDKLVGSNCSIKFMTDGILLRELQGDFLLKRYSVIILDEAHERSLNTDILIGMLSRIIKGRKNLYVDQQDKIRSGVKIKPEDMISQLKVVLMSATLQLKDFISNRRLFDVIPPAVKVPVRQFPVTVHFSKRTHDDYLGLAYKKVMSIHNRLPPGGILVFVTGQREVDYLCKKFRRASKVQTAKKPEKVDGDDNGPFPEVDDKEIFEAYDIDRNKSEHPDDIFSSYHDDDDMDPGPNSFSSDNETESELDTDTDDEESFTYETTEEDAPVLSFLKDAENSSVLKASFGALSGISGVPESVEKSSDATSEEKSSPSVSCFGKCTERMPVSHGRLRVLPLYAMLPASQQLQVFQDIPKGERLVVVATNVAETSLTIPGIKYVVDTGKEKVKNYDHATGMSSYEVQWISKASASQRAGRAGRTGPGHCYRLYSAAAYGKDDLFPEFAEPEIKKIPVEGIVLMLKFMGIHKVVNFPFPTPPNKESLVEAERCLKALEALYSHDDYDGKLTPMGKAMAQYPMSPRHSRLLLTVIKILKSQQGFARSNFILGYAAAAASALSFTNPFLKQLDESDINGESEEHNTNPEANDPCERKRRKKHNAMVREAQEKFSNPSSDALTIARALQFFELSENPVEFCRINSLHLKTMEEMSKLRKQLLRLIFHHSKFCKEFAWNSGDSDDVEQAWRNESSKRPLQMNEEELLGQGICAGWADRVARRNHTYSRASGDDRKVRAIRYQSCALNDTIYLHRSSSVAQVAPELVVYSELLSTKRLYMHGVTTIKPGWLLKYASSLCTFSAPLEDPKPYYDPVNDQVYCYVSPVFSRHNWQLPLHSLPIKDNTSRLQVFVCALLKGDVLPCLRNAKDFLALSPSFVFGPASQRRVGDLLDRMHIKQKSKIGKKLIDSRAALRDAWNADPNFLYPEIKAWYQDKFHSQFDLKWEQMHQEVLLEGHELFPKRSKKVKG</sequence>
<evidence type="ECO:0000256" key="7">
    <source>
        <dbReference type="ARBA" id="ARBA00047984"/>
    </source>
</evidence>
<organism evidence="11">
    <name type="scientific">Setaria italica</name>
    <name type="common">Foxtail millet</name>
    <name type="synonym">Panicum italicum</name>
    <dbReference type="NCBI Taxonomy" id="4555"/>
    <lineage>
        <taxon>Eukaryota</taxon>
        <taxon>Viridiplantae</taxon>
        <taxon>Streptophyta</taxon>
        <taxon>Embryophyta</taxon>
        <taxon>Tracheophyta</taxon>
        <taxon>Spermatophyta</taxon>
        <taxon>Magnoliopsida</taxon>
        <taxon>Liliopsida</taxon>
        <taxon>Poales</taxon>
        <taxon>Poaceae</taxon>
        <taxon>PACMAD clade</taxon>
        <taxon>Panicoideae</taxon>
        <taxon>Panicodae</taxon>
        <taxon>Paniceae</taxon>
        <taxon>Cenchrinae</taxon>
        <taxon>Setaria</taxon>
    </lineage>
</organism>
<evidence type="ECO:0000313" key="11">
    <source>
        <dbReference type="EMBL" id="RCV08272.1"/>
    </source>
</evidence>
<evidence type="ECO:0000259" key="9">
    <source>
        <dbReference type="PROSITE" id="PS51192"/>
    </source>
</evidence>
<evidence type="ECO:0000256" key="6">
    <source>
        <dbReference type="ARBA" id="ARBA00022840"/>
    </source>
</evidence>
<dbReference type="InterPro" id="IPR001650">
    <property type="entry name" value="Helicase_C-like"/>
</dbReference>
<dbReference type="InterPro" id="IPR048333">
    <property type="entry name" value="HA2_WH"/>
</dbReference>
<feature type="compositionally biased region" description="Basic and acidic residues" evidence="8">
    <location>
        <begin position="827"/>
        <end position="840"/>
    </location>
</feature>
<dbReference type="FunFam" id="3.40.50.300:FF:000637">
    <property type="entry name" value="ATP-dependent RNA helicase DHX37/DHR1"/>
    <property type="match status" value="1"/>
</dbReference>
<proteinExistence type="inferred from homology"/>
<feature type="compositionally biased region" description="Basic and acidic residues" evidence="8">
    <location>
        <begin position="220"/>
        <end position="233"/>
    </location>
</feature>
<dbReference type="Pfam" id="PF23362">
    <property type="entry name" value="DHX37_C"/>
    <property type="match status" value="1"/>
</dbReference>
<keyword evidence="4" id="KW-0378">Hydrolase</keyword>
<evidence type="ECO:0000256" key="1">
    <source>
        <dbReference type="ARBA" id="ARBA00008792"/>
    </source>
</evidence>
<dbReference type="InterPro" id="IPR027417">
    <property type="entry name" value="P-loop_NTPase"/>
</dbReference>
<feature type="region of interest" description="Disordered" evidence="8">
    <location>
        <begin position="335"/>
        <end position="354"/>
    </location>
</feature>
<evidence type="ECO:0000259" key="10">
    <source>
        <dbReference type="PROSITE" id="PS51194"/>
    </source>
</evidence>
<dbReference type="SUPFAM" id="SSF52540">
    <property type="entry name" value="P-loop containing nucleoside triphosphate hydrolases"/>
    <property type="match status" value="1"/>
</dbReference>
<keyword evidence="5" id="KW-0347">Helicase</keyword>
<dbReference type="GO" id="GO:0003676">
    <property type="term" value="F:nucleic acid binding"/>
    <property type="evidence" value="ECO:0007669"/>
    <property type="project" value="InterPro"/>
</dbReference>
<dbReference type="Pfam" id="PF00271">
    <property type="entry name" value="Helicase_C"/>
    <property type="match status" value="1"/>
</dbReference>
<dbReference type="SMART" id="SM00487">
    <property type="entry name" value="DEXDc"/>
    <property type="match status" value="1"/>
</dbReference>
<feature type="region of interest" description="Disordered" evidence="8">
    <location>
        <begin position="822"/>
        <end position="845"/>
    </location>
</feature>
<dbReference type="PANTHER" id="PTHR18934">
    <property type="entry name" value="ATP-DEPENDENT RNA HELICASE"/>
    <property type="match status" value="1"/>
</dbReference>